<gene>
    <name evidence="1" type="ORF">CK936_19100</name>
</gene>
<comment type="caution">
    <text evidence="1">The sequence shown here is derived from an EMBL/GenBank/DDBJ whole genome shotgun (WGS) entry which is preliminary data.</text>
</comment>
<organism evidence="1 2">
    <name type="scientific">Streptomyces albireticuli</name>
    <dbReference type="NCBI Taxonomy" id="1940"/>
    <lineage>
        <taxon>Bacteria</taxon>
        <taxon>Bacillati</taxon>
        <taxon>Actinomycetota</taxon>
        <taxon>Actinomycetes</taxon>
        <taxon>Kitasatosporales</taxon>
        <taxon>Streptomycetaceae</taxon>
        <taxon>Streptomyces</taxon>
    </lineage>
</organism>
<keyword evidence="2" id="KW-1185">Reference proteome</keyword>
<evidence type="ECO:0000313" key="2">
    <source>
        <dbReference type="Proteomes" id="UP000218944"/>
    </source>
</evidence>
<dbReference type="RefSeq" id="WP_095582177.1">
    <property type="nucleotide sequence ID" value="NZ_JAJQQS010000014.1"/>
</dbReference>
<name>A0A2A2D7C0_9ACTN</name>
<accession>A0A2A2D7C0</accession>
<dbReference type="EMBL" id="NSJV01000373">
    <property type="protein sequence ID" value="PAU47391.1"/>
    <property type="molecule type" value="Genomic_DNA"/>
</dbReference>
<dbReference type="AlphaFoldDB" id="A0A2A2D7C0"/>
<evidence type="ECO:0000313" key="1">
    <source>
        <dbReference type="EMBL" id="PAU47391.1"/>
    </source>
</evidence>
<proteinExistence type="predicted"/>
<reference evidence="1 2" key="1">
    <citation type="submission" date="2017-08" db="EMBL/GenBank/DDBJ databases">
        <title>Genome sequence of Streptomyces albireticuli NRRL B-1670.</title>
        <authorList>
            <person name="Graham D.E."/>
            <person name="Mahan K.M."/>
            <person name="Klingeman D.M."/>
            <person name="Hettich R.L."/>
            <person name="Parry R.J."/>
            <person name="Spain J.C."/>
        </authorList>
    </citation>
    <scope>NUCLEOTIDE SEQUENCE [LARGE SCALE GENOMIC DNA]</scope>
    <source>
        <strain evidence="1 2">NRRL B-1670</strain>
    </source>
</reference>
<protein>
    <submittedName>
        <fullName evidence="1">Uncharacterized protein</fullName>
    </submittedName>
</protein>
<dbReference type="Proteomes" id="UP000218944">
    <property type="component" value="Unassembled WGS sequence"/>
</dbReference>
<sequence>MTSTLYTIDTVEDDQGVERPNEVLWAPAGKDATDHDFINHRGLYLAGVGKEGELPDAFVALGHGHTWTAMYEAATEYMRRCFGWRDLHSDPLEEPSTVTCRTPLPVRKHVVFIRHPHPAHPCGCEWEGQWRMVDVPEGEPGAIAITSMRRPGGAR</sequence>